<organism evidence="1 2">
    <name type="scientific">Micromonospora ureilytica</name>
    <dbReference type="NCBI Taxonomy" id="709868"/>
    <lineage>
        <taxon>Bacteria</taxon>
        <taxon>Bacillati</taxon>
        <taxon>Actinomycetota</taxon>
        <taxon>Actinomycetes</taxon>
        <taxon>Micromonosporales</taxon>
        <taxon>Micromonosporaceae</taxon>
        <taxon>Micromonospora</taxon>
    </lineage>
</organism>
<dbReference type="OrthoDB" id="9796845at2"/>
<evidence type="ECO:0000313" key="1">
    <source>
        <dbReference type="EMBL" id="RQX13712.1"/>
    </source>
</evidence>
<protein>
    <submittedName>
        <fullName evidence="1">Nucleotidyltransferase</fullName>
    </submittedName>
</protein>
<reference evidence="1 2" key="1">
    <citation type="submission" date="2018-04" db="EMBL/GenBank/DDBJ databases">
        <title>Micromonosporas from Atacama Desert.</title>
        <authorList>
            <person name="Carro L."/>
            <person name="Klenk H.-P."/>
            <person name="Goodfellow M."/>
        </authorList>
    </citation>
    <scope>NUCLEOTIDE SEQUENCE [LARGE SCALE GENOMIC DNA]</scope>
    <source>
        <strain evidence="1 2">LB19</strain>
    </source>
</reference>
<dbReference type="PANTHER" id="PTHR34817:SF1">
    <property type="entry name" value="NUCLEOTIDYLTRANSFERASE"/>
    <property type="match status" value="1"/>
</dbReference>
<dbReference type="GO" id="GO:0016740">
    <property type="term" value="F:transferase activity"/>
    <property type="evidence" value="ECO:0007669"/>
    <property type="project" value="UniProtKB-KW"/>
</dbReference>
<comment type="caution">
    <text evidence="1">The sequence shown here is derived from an EMBL/GenBank/DDBJ whole genome shotgun (WGS) entry which is preliminary data.</text>
</comment>
<accession>A0A3N9XLP9</accession>
<name>A0A3N9XLP9_9ACTN</name>
<keyword evidence="1" id="KW-0808">Transferase</keyword>
<dbReference type="EMBL" id="QDGB01000319">
    <property type="protein sequence ID" value="RQX13712.1"/>
    <property type="molecule type" value="Genomic_DNA"/>
</dbReference>
<evidence type="ECO:0000313" key="2">
    <source>
        <dbReference type="Proteomes" id="UP000278981"/>
    </source>
</evidence>
<dbReference type="PANTHER" id="PTHR34817">
    <property type="entry name" value="NUCLEOTIDYLTRANSFERASE"/>
    <property type="match status" value="1"/>
</dbReference>
<dbReference type="RefSeq" id="WP_124821765.1">
    <property type="nucleotide sequence ID" value="NZ_QDGB01000319.1"/>
</dbReference>
<sequence length="262" mass="28659">MTTEVPPWAAEAACALPRPLLFATVSGAHLYGFASIDSDLDLRAVHLLPAEEVVGLRTGPQTLQHMSVRDDVELDVVSHDLLKFAKLLNSRNGYVLEQLLSPLVVVTTAVHTELISLAPRLVTRHHAHHYLGFAATQERLYAKTGQLKPALYTLRVLLTGIHLMRTGRVETNLGVLGTRLAYVPDLIAAKREAEHGPFPAGVAGRLASDVSRLRAELETARDNSTLPERVDPAAVDALHDLVVRTRLRELLSQEHVALSGRD</sequence>
<dbReference type="Proteomes" id="UP000278981">
    <property type="component" value="Unassembled WGS sequence"/>
</dbReference>
<gene>
    <name evidence="1" type="ORF">DDE19_25190</name>
</gene>
<dbReference type="InterPro" id="IPR018775">
    <property type="entry name" value="RlaP"/>
</dbReference>
<proteinExistence type="predicted"/>
<dbReference type="AlphaFoldDB" id="A0A3N9XLP9"/>
<dbReference type="Pfam" id="PF10127">
    <property type="entry name" value="RlaP"/>
    <property type="match status" value="1"/>
</dbReference>